<dbReference type="Pfam" id="PF00445">
    <property type="entry name" value="Ribonuclease_T2"/>
    <property type="match status" value="1"/>
</dbReference>
<feature type="chain" id="PRO_5019308389" evidence="3">
    <location>
        <begin position="20"/>
        <end position="242"/>
    </location>
</feature>
<comment type="caution">
    <text evidence="4">The sequence shown here is derived from an EMBL/GenBank/DDBJ whole genome shotgun (WGS) entry which is preliminary data.</text>
</comment>
<protein>
    <submittedName>
        <fullName evidence="4">Ribonuclease T</fullName>
    </submittedName>
</protein>
<dbReference type="PROSITE" id="PS00530">
    <property type="entry name" value="RNASE_T2_1"/>
    <property type="match status" value="1"/>
</dbReference>
<keyword evidence="5" id="KW-1185">Reference proteome</keyword>
<gene>
    <name evidence="4" type="ORF">ENE74_09340</name>
</gene>
<feature type="signal peptide" evidence="3">
    <location>
        <begin position="1"/>
        <end position="19"/>
    </location>
</feature>
<evidence type="ECO:0000256" key="1">
    <source>
        <dbReference type="ARBA" id="ARBA00007469"/>
    </source>
</evidence>
<dbReference type="SUPFAM" id="SSF55895">
    <property type="entry name" value="Ribonuclease Rh-like"/>
    <property type="match status" value="1"/>
</dbReference>
<dbReference type="InterPro" id="IPR033130">
    <property type="entry name" value="RNase_T2_His_AS_2"/>
</dbReference>
<evidence type="ECO:0000256" key="3">
    <source>
        <dbReference type="SAM" id="SignalP"/>
    </source>
</evidence>
<dbReference type="PANTHER" id="PTHR11240">
    <property type="entry name" value="RIBONUCLEASE T2"/>
    <property type="match status" value="1"/>
</dbReference>
<proteinExistence type="inferred from homology"/>
<dbReference type="InterPro" id="IPR018188">
    <property type="entry name" value="RNase_T2_His_AS_1"/>
</dbReference>
<keyword evidence="3" id="KW-0732">Signal</keyword>
<sequence length="242" mass="26633">MFRLLLGVTLTFAPAAALAQVEQCTPPRTVPRPRPDLPSASQPKRVLPIGGYTLAITWSPQYCAGKTGARDAFQCANRTARFGFTLHGLWPDGVGKDWPQYCRATGILSRATIRQNMCVTPSAQLIQHEWAKHGTCMTANGQPNGQPIRPDAYFGKSRALYQALRFPDMAALARRESVTAGQIARAVADANPGIRPDMMRVTATRDGWLDELWLCLDRRFRYAKCPAHQGGVNEGAKVRVRG</sequence>
<dbReference type="OrthoDB" id="4720638at2"/>
<reference evidence="4 5" key="1">
    <citation type="submission" date="2019-01" db="EMBL/GenBank/DDBJ databases">
        <authorList>
            <person name="Chen W.-M."/>
        </authorList>
    </citation>
    <scope>NUCLEOTIDE SEQUENCE [LARGE SCALE GENOMIC DNA]</scope>
    <source>
        <strain evidence="4 5">TLA-22</strain>
    </source>
</reference>
<organism evidence="4 5">
    <name type="scientific">Sphingobium algorifonticola</name>
    <dbReference type="NCBI Taxonomy" id="2008318"/>
    <lineage>
        <taxon>Bacteria</taxon>
        <taxon>Pseudomonadati</taxon>
        <taxon>Pseudomonadota</taxon>
        <taxon>Alphaproteobacteria</taxon>
        <taxon>Sphingomonadales</taxon>
        <taxon>Sphingomonadaceae</taxon>
        <taxon>Sphingobium</taxon>
    </lineage>
</organism>
<dbReference type="AlphaFoldDB" id="A0A437J683"/>
<evidence type="ECO:0000313" key="4">
    <source>
        <dbReference type="EMBL" id="RVT40682.1"/>
    </source>
</evidence>
<dbReference type="Proteomes" id="UP000282977">
    <property type="component" value="Unassembled WGS sequence"/>
</dbReference>
<accession>A0A437J683</accession>
<dbReference type="InterPro" id="IPR036430">
    <property type="entry name" value="RNase_T2-like_sf"/>
</dbReference>
<dbReference type="GO" id="GO:0033897">
    <property type="term" value="F:ribonuclease T2 activity"/>
    <property type="evidence" value="ECO:0007669"/>
    <property type="project" value="InterPro"/>
</dbReference>
<comment type="similarity">
    <text evidence="1 2">Belongs to the RNase T2 family.</text>
</comment>
<dbReference type="GO" id="GO:0006401">
    <property type="term" value="P:RNA catabolic process"/>
    <property type="evidence" value="ECO:0007669"/>
    <property type="project" value="TreeGrafter"/>
</dbReference>
<dbReference type="PANTHER" id="PTHR11240:SF22">
    <property type="entry name" value="RIBONUCLEASE T2"/>
    <property type="match status" value="1"/>
</dbReference>
<dbReference type="EMBL" id="RZUL01000003">
    <property type="protein sequence ID" value="RVT40682.1"/>
    <property type="molecule type" value="Genomic_DNA"/>
</dbReference>
<dbReference type="PROSITE" id="PS00531">
    <property type="entry name" value="RNASE_T2_2"/>
    <property type="match status" value="1"/>
</dbReference>
<evidence type="ECO:0000256" key="2">
    <source>
        <dbReference type="RuleBase" id="RU004328"/>
    </source>
</evidence>
<dbReference type="Gene3D" id="3.90.730.10">
    <property type="entry name" value="Ribonuclease T2-like"/>
    <property type="match status" value="1"/>
</dbReference>
<dbReference type="GO" id="GO:0003723">
    <property type="term" value="F:RNA binding"/>
    <property type="evidence" value="ECO:0007669"/>
    <property type="project" value="InterPro"/>
</dbReference>
<name>A0A437J683_9SPHN</name>
<dbReference type="RefSeq" id="WP_127690682.1">
    <property type="nucleotide sequence ID" value="NZ_RZUL01000003.1"/>
</dbReference>
<dbReference type="InterPro" id="IPR001568">
    <property type="entry name" value="RNase_T2-like"/>
</dbReference>
<evidence type="ECO:0000313" key="5">
    <source>
        <dbReference type="Proteomes" id="UP000282977"/>
    </source>
</evidence>